<proteinExistence type="predicted"/>
<reference evidence="1" key="1">
    <citation type="submission" date="2014-09" db="EMBL/GenBank/DDBJ databases">
        <authorList>
            <person name="Magalhaes I.L.F."/>
            <person name="Oliveira U."/>
            <person name="Santos F.R."/>
            <person name="Vidigal T.H.D.A."/>
            <person name="Brescovit A.D."/>
            <person name="Santos A.J."/>
        </authorList>
    </citation>
    <scope>NUCLEOTIDE SEQUENCE</scope>
    <source>
        <tissue evidence="1">Shoot tissue taken approximately 20 cm above the soil surface</tissue>
    </source>
</reference>
<evidence type="ECO:0000313" key="1">
    <source>
        <dbReference type="EMBL" id="JAD33677.1"/>
    </source>
</evidence>
<dbReference type="EMBL" id="GBRH01264218">
    <property type="protein sequence ID" value="JAD33677.1"/>
    <property type="molecule type" value="Transcribed_RNA"/>
</dbReference>
<accession>A0A0A8ZFN5</accession>
<organism evidence="1">
    <name type="scientific">Arundo donax</name>
    <name type="common">Giant reed</name>
    <name type="synonym">Donax arundinaceus</name>
    <dbReference type="NCBI Taxonomy" id="35708"/>
    <lineage>
        <taxon>Eukaryota</taxon>
        <taxon>Viridiplantae</taxon>
        <taxon>Streptophyta</taxon>
        <taxon>Embryophyta</taxon>
        <taxon>Tracheophyta</taxon>
        <taxon>Spermatophyta</taxon>
        <taxon>Magnoliopsida</taxon>
        <taxon>Liliopsida</taxon>
        <taxon>Poales</taxon>
        <taxon>Poaceae</taxon>
        <taxon>PACMAD clade</taxon>
        <taxon>Arundinoideae</taxon>
        <taxon>Arundineae</taxon>
        <taxon>Arundo</taxon>
    </lineage>
</organism>
<dbReference type="AlphaFoldDB" id="A0A0A8ZFN5"/>
<protein>
    <submittedName>
        <fullName evidence="1">Uncharacterized protein</fullName>
    </submittedName>
</protein>
<sequence>MISQVNERLDMVHSEWYTRVYFKVDKWLL</sequence>
<name>A0A0A8ZFN5_ARUDO</name>
<reference evidence="1" key="2">
    <citation type="journal article" date="2015" name="Data Brief">
        <title>Shoot transcriptome of the giant reed, Arundo donax.</title>
        <authorList>
            <person name="Barrero R.A."/>
            <person name="Guerrero F.D."/>
            <person name="Moolhuijzen P."/>
            <person name="Goolsby J.A."/>
            <person name="Tidwell J."/>
            <person name="Bellgard S.E."/>
            <person name="Bellgard M.I."/>
        </authorList>
    </citation>
    <scope>NUCLEOTIDE SEQUENCE</scope>
    <source>
        <tissue evidence="1">Shoot tissue taken approximately 20 cm above the soil surface</tissue>
    </source>
</reference>